<reference evidence="2 3" key="1">
    <citation type="submission" date="2020-04" db="EMBL/GenBank/DDBJ databases">
        <authorList>
            <person name="Laetsch R D."/>
            <person name="Stevens L."/>
            <person name="Kumar S."/>
            <person name="Blaxter L. M."/>
        </authorList>
    </citation>
    <scope>NUCLEOTIDE SEQUENCE [LARGE SCALE GENOMIC DNA]</scope>
</reference>
<feature type="region of interest" description="Disordered" evidence="1">
    <location>
        <begin position="200"/>
        <end position="407"/>
    </location>
</feature>
<keyword evidence="3" id="KW-1185">Reference proteome</keyword>
<evidence type="ECO:0000313" key="3">
    <source>
        <dbReference type="Proteomes" id="UP000494206"/>
    </source>
</evidence>
<feature type="compositionally biased region" description="Polar residues" evidence="1">
    <location>
        <begin position="277"/>
        <end position="306"/>
    </location>
</feature>
<feature type="compositionally biased region" description="Polar residues" evidence="1">
    <location>
        <begin position="207"/>
        <end position="216"/>
    </location>
</feature>
<evidence type="ECO:0000313" key="2">
    <source>
        <dbReference type="EMBL" id="CAB3401887.1"/>
    </source>
</evidence>
<name>A0A8S1EV79_9PELO</name>
<protein>
    <submittedName>
        <fullName evidence="2">Uncharacterized protein</fullName>
    </submittedName>
</protein>
<dbReference type="AlphaFoldDB" id="A0A8S1EV79"/>
<accession>A0A8S1EV79</accession>
<feature type="compositionally biased region" description="Polar residues" evidence="1">
    <location>
        <begin position="108"/>
        <end position="131"/>
    </location>
</feature>
<feature type="compositionally biased region" description="Polar residues" evidence="1">
    <location>
        <begin position="255"/>
        <end position="270"/>
    </location>
</feature>
<evidence type="ECO:0000256" key="1">
    <source>
        <dbReference type="SAM" id="MobiDB-lite"/>
    </source>
</evidence>
<comment type="caution">
    <text evidence="2">The sequence shown here is derived from an EMBL/GenBank/DDBJ whole genome shotgun (WGS) entry which is preliminary data.</text>
</comment>
<feature type="compositionally biased region" description="Low complexity" evidence="1">
    <location>
        <begin position="385"/>
        <end position="399"/>
    </location>
</feature>
<sequence length="688" mass="75687">MSNEASVVEFKQLLLLFKSGQYQRVLNAEPRVVTPPPGLTLPDDLIAEDGLNSSNDVTKEAPVMRPRQPPIGTLTQLSFITNTAQATEPRVLASHKFLVGSTPELSPTPTARFLTSPSCGPSKKSPMTESQPMPVETVPGQSQGIAPKLSILTIPITAPEATLTTPHQILVGSSPNQSPKQARRFVITNISRTVNESPTMIEPLGFKNTSPRPTQRSEADFDTDCSTGTSPENSIFNFTDQHSNEEEPRIAAPTFSENETDYQPQSFPSIESEHSNSLRSFSPSELNTTQLEDLPGYSTSDSSIASSRFDKASFEDVRETVSEPALESSKTTSRPIQESRHLSPIGELVPESNPKAPPSSMESKHNPLFYISSSESERSTEEMSSEIGSNESSGSLSDEFPATPLPSPEPQFTVPRVSMFPEPPAQQLMNDLSRPANLSHQPIFANKFLGSSYTAMTSDRNQLSLDRLQVSPEAPTKIINNHRIDYWLATQKKVPLIPSSPPPSWLDIAIQLERQNAPASSHDFYASEYQTRIGVFNVQPASCSSQYTTAPNPLHFGQHPIYQRASTTTPGLAQAPTRVFQFGGYNGTSNLAQHSIYQPRSDNETSGSPSALRFKHQSISRPVNKHVSQSNHVGFILPRAHPLTVMDKFELSLLNYKTPSMEHIENLVIPVLEDAIPKIDYWNDEGYH</sequence>
<feature type="compositionally biased region" description="Basic and acidic residues" evidence="1">
    <location>
        <begin position="308"/>
        <end position="321"/>
    </location>
</feature>
<feature type="compositionally biased region" description="Polar residues" evidence="1">
    <location>
        <begin position="224"/>
        <end position="241"/>
    </location>
</feature>
<dbReference type="EMBL" id="CADEPM010000003">
    <property type="protein sequence ID" value="CAB3401887.1"/>
    <property type="molecule type" value="Genomic_DNA"/>
</dbReference>
<proteinExistence type="predicted"/>
<organism evidence="2 3">
    <name type="scientific">Caenorhabditis bovis</name>
    <dbReference type="NCBI Taxonomy" id="2654633"/>
    <lineage>
        <taxon>Eukaryota</taxon>
        <taxon>Metazoa</taxon>
        <taxon>Ecdysozoa</taxon>
        <taxon>Nematoda</taxon>
        <taxon>Chromadorea</taxon>
        <taxon>Rhabditida</taxon>
        <taxon>Rhabditina</taxon>
        <taxon>Rhabditomorpha</taxon>
        <taxon>Rhabditoidea</taxon>
        <taxon>Rhabditidae</taxon>
        <taxon>Peloderinae</taxon>
        <taxon>Caenorhabditis</taxon>
    </lineage>
</organism>
<gene>
    <name evidence="2" type="ORF">CBOVIS_LOCUS4573</name>
</gene>
<feature type="region of interest" description="Disordered" evidence="1">
    <location>
        <begin position="108"/>
        <end position="141"/>
    </location>
</feature>
<dbReference type="Proteomes" id="UP000494206">
    <property type="component" value="Unassembled WGS sequence"/>
</dbReference>